<accession>A0ABS8BNJ5</accession>
<dbReference type="InterPro" id="IPR002816">
    <property type="entry name" value="TraB/PrgY/GumN_fam"/>
</dbReference>
<gene>
    <name evidence="2" type="ORF">LG219_13535</name>
</gene>
<feature type="signal peptide" evidence="1">
    <location>
        <begin position="1"/>
        <end position="21"/>
    </location>
</feature>
<keyword evidence="3" id="KW-1185">Reference proteome</keyword>
<proteinExistence type="predicted"/>
<feature type="chain" id="PRO_5045797299" evidence="1">
    <location>
        <begin position="22"/>
        <end position="308"/>
    </location>
</feature>
<dbReference type="InterPro" id="IPR047111">
    <property type="entry name" value="YbaP-like"/>
</dbReference>
<dbReference type="RefSeq" id="WP_226764986.1">
    <property type="nucleotide sequence ID" value="NZ_JAJAWG010000012.1"/>
</dbReference>
<name>A0ABS8BNJ5_9NEIS</name>
<dbReference type="Proteomes" id="UP001198034">
    <property type="component" value="Unassembled WGS sequence"/>
</dbReference>
<organism evidence="2 3">
    <name type="scientific">Deefgea salmonis</name>
    <dbReference type="NCBI Taxonomy" id="2875502"/>
    <lineage>
        <taxon>Bacteria</taxon>
        <taxon>Pseudomonadati</taxon>
        <taxon>Pseudomonadota</taxon>
        <taxon>Betaproteobacteria</taxon>
        <taxon>Neisseriales</taxon>
        <taxon>Chitinibacteraceae</taxon>
        <taxon>Deefgea</taxon>
    </lineage>
</organism>
<dbReference type="Pfam" id="PF01963">
    <property type="entry name" value="TraB_PrgY_gumN"/>
    <property type="match status" value="1"/>
</dbReference>
<protein>
    <submittedName>
        <fullName evidence="2">TraB/GumN family protein</fullName>
    </submittedName>
</protein>
<dbReference type="PANTHER" id="PTHR40590:SF1">
    <property type="entry name" value="CYTOPLASMIC PROTEIN"/>
    <property type="match status" value="1"/>
</dbReference>
<evidence type="ECO:0000313" key="2">
    <source>
        <dbReference type="EMBL" id="MCB5197285.1"/>
    </source>
</evidence>
<comment type="caution">
    <text evidence="2">The sequence shown here is derived from an EMBL/GenBank/DDBJ whole genome shotgun (WGS) entry which is preliminary data.</text>
</comment>
<dbReference type="EMBL" id="JAJAWG010000012">
    <property type="protein sequence ID" value="MCB5197285.1"/>
    <property type="molecule type" value="Genomic_DNA"/>
</dbReference>
<dbReference type="PANTHER" id="PTHR40590">
    <property type="entry name" value="CYTOPLASMIC PROTEIN-RELATED"/>
    <property type="match status" value="1"/>
</dbReference>
<keyword evidence="1" id="KW-0732">Signal</keyword>
<reference evidence="2 3" key="1">
    <citation type="submission" date="2021-10" db="EMBL/GenBank/DDBJ databases">
        <authorList>
            <person name="Chen M."/>
        </authorList>
    </citation>
    <scope>NUCLEOTIDE SEQUENCE [LARGE SCALE GENOMIC DNA]</scope>
    <source>
        <strain evidence="2 3">H3-26</strain>
    </source>
</reference>
<sequence>MAMRRWGGLLCIVLFSSLLHAECLPPPIAPSASELQKLQAAAKDQGFLWKISKDGHDSWLYGTIHVNALAGFFPGPKVKQALQRSSILALELDLSDAKTQVELAQWARMGAGQVPAHLQSRLDAQLAQVCLPASMAQTMHPALLLMSIGVLGLRPLGLEAEYGSEPMLLGLAQAGQQKILGLETAAIQMQALLGTDSAVSAEDYELALQQLESQEDQAIALKLVKLWADSDLTTLAQYEQWCCNHAPKQEADMLRLLDERNPGLANGITQLHREGASIFAAVGSLHMVGKNSLLFLLAKQGFKIERIH</sequence>
<evidence type="ECO:0000313" key="3">
    <source>
        <dbReference type="Proteomes" id="UP001198034"/>
    </source>
</evidence>
<dbReference type="CDD" id="cd14789">
    <property type="entry name" value="Tiki"/>
    <property type="match status" value="1"/>
</dbReference>
<evidence type="ECO:0000256" key="1">
    <source>
        <dbReference type="SAM" id="SignalP"/>
    </source>
</evidence>